<dbReference type="InterPro" id="IPR020265">
    <property type="entry name" value="DUF5513"/>
</dbReference>
<proteinExistence type="predicted"/>
<name>A0A2A8BKJ2_9BACI</name>
<dbReference type="Proteomes" id="UP000220621">
    <property type="component" value="Unassembled WGS sequence"/>
</dbReference>
<accession>A0A2A8BKJ2</accession>
<sequence length="92" mass="10947">MRLSELKANHDYVNEGVYLILRLRKKKGIRKDKYVEIPCQWFDYNSGDKVDWLIVREYEPDANGKVKYTNYKLENIHEHVSIVNMKGEALCI</sequence>
<reference evidence="1 2" key="1">
    <citation type="submission" date="2017-09" db="EMBL/GenBank/DDBJ databases">
        <title>Large-scale bioinformatics analysis of Bacillus genomes uncovers conserved roles of natural products in bacterial physiology.</title>
        <authorList>
            <consortium name="Agbiome Team Llc"/>
            <person name="Bleich R.M."/>
            <person name="Grubbs K.J."/>
            <person name="Santa Maria K.C."/>
            <person name="Allen S.E."/>
            <person name="Farag S."/>
            <person name="Shank E.A."/>
            <person name="Bowers A."/>
        </authorList>
    </citation>
    <scope>NUCLEOTIDE SEQUENCE [LARGE SCALE GENOMIC DNA]</scope>
    <source>
        <strain evidence="1 2">AFS010764</strain>
    </source>
</reference>
<dbReference type="RefSeq" id="WP_098102936.1">
    <property type="nucleotide sequence ID" value="NZ_NUDL01000068.1"/>
</dbReference>
<dbReference type="EMBL" id="NUDL01000068">
    <property type="protein sequence ID" value="PEM52292.1"/>
    <property type="molecule type" value="Genomic_DNA"/>
</dbReference>
<organism evidence="1 2">
    <name type="scientific">Bacillus wiedmannii</name>
    <dbReference type="NCBI Taxonomy" id="1890302"/>
    <lineage>
        <taxon>Bacteria</taxon>
        <taxon>Bacillati</taxon>
        <taxon>Bacillota</taxon>
        <taxon>Bacilli</taxon>
        <taxon>Bacillales</taxon>
        <taxon>Bacillaceae</taxon>
        <taxon>Bacillus</taxon>
        <taxon>Bacillus cereus group</taxon>
    </lineage>
</organism>
<dbReference type="AlphaFoldDB" id="A0A2A8BKJ2"/>
<evidence type="ECO:0000313" key="2">
    <source>
        <dbReference type="Proteomes" id="UP000220621"/>
    </source>
</evidence>
<gene>
    <name evidence="1" type="ORF">CN611_19455</name>
</gene>
<comment type="caution">
    <text evidence="1">The sequence shown here is derived from an EMBL/GenBank/DDBJ whole genome shotgun (WGS) entry which is preliminary data.</text>
</comment>
<dbReference type="Pfam" id="PF17632">
    <property type="entry name" value="DUF5513"/>
    <property type="match status" value="1"/>
</dbReference>
<protein>
    <submittedName>
        <fullName evidence="1">Uncharacterized protein</fullName>
    </submittedName>
</protein>
<evidence type="ECO:0000313" key="1">
    <source>
        <dbReference type="EMBL" id="PEM52292.1"/>
    </source>
</evidence>